<name>A0A1J8QI28_9AGAM</name>
<organism evidence="3 4">
    <name type="scientific">Rhizopogon vesiculosus</name>
    <dbReference type="NCBI Taxonomy" id="180088"/>
    <lineage>
        <taxon>Eukaryota</taxon>
        <taxon>Fungi</taxon>
        <taxon>Dikarya</taxon>
        <taxon>Basidiomycota</taxon>
        <taxon>Agaricomycotina</taxon>
        <taxon>Agaricomycetes</taxon>
        <taxon>Agaricomycetidae</taxon>
        <taxon>Boletales</taxon>
        <taxon>Suillineae</taxon>
        <taxon>Rhizopogonaceae</taxon>
        <taxon>Rhizopogon</taxon>
    </lineage>
</organism>
<accession>A0A1J8QI28</accession>
<sequence length="327" mass="35926">MRFPWHKLQVFNSSNVIPIRSSTKNNRTHSNSIHGEPGHGSFIPGIGNHSAYPSSTPVSTSPLLHDVLASRELAGREVSTVSSDLESFLRGGSDMAQLFLPVVQGAAGAVPLVGAPIQAAIGGLLAILQGIDVSSQMQMQNDLREVLVEVKRLKCSVGQGATQLTKTIALGFVTLVDATGYKHHLQVNHCASFQQLNMMVAVLLECNSIEAQIQKGYMEKGQYDLCIDEGTHVTKLTSHAWSRIEEGMTISVSPSPQSRQLLTTESRGCNRRFEVSLKELYRKAMEGAMTGKTRDPSKIDVNQAIEAEMWRIRNFHVQQFTVRDLVF</sequence>
<evidence type="ECO:0000256" key="1">
    <source>
        <dbReference type="SAM" id="MobiDB-lite"/>
    </source>
</evidence>
<keyword evidence="4" id="KW-1185">Reference proteome</keyword>
<dbReference type="Proteomes" id="UP000183567">
    <property type="component" value="Unassembled WGS sequence"/>
</dbReference>
<protein>
    <recommendedName>
        <fullName evidence="2">Ubiquitin-like domain-containing protein</fullName>
    </recommendedName>
</protein>
<proteinExistence type="predicted"/>
<dbReference type="InterPro" id="IPR054464">
    <property type="entry name" value="ULD_fung"/>
</dbReference>
<evidence type="ECO:0000313" key="4">
    <source>
        <dbReference type="Proteomes" id="UP000183567"/>
    </source>
</evidence>
<feature type="compositionally biased region" description="Polar residues" evidence="1">
    <location>
        <begin position="21"/>
        <end position="33"/>
    </location>
</feature>
<comment type="caution">
    <text evidence="3">The sequence shown here is derived from an EMBL/GenBank/DDBJ whole genome shotgun (WGS) entry which is preliminary data.</text>
</comment>
<dbReference type="OrthoDB" id="2681316at2759"/>
<feature type="domain" description="Ubiquitin-like" evidence="2">
    <location>
        <begin position="173"/>
        <end position="253"/>
    </location>
</feature>
<evidence type="ECO:0000313" key="3">
    <source>
        <dbReference type="EMBL" id="OJA20303.1"/>
    </source>
</evidence>
<reference evidence="3 4" key="1">
    <citation type="submission" date="2016-03" db="EMBL/GenBank/DDBJ databases">
        <title>Comparative genomics of the ectomycorrhizal sister species Rhizopogon vinicolor and Rhizopogon vesiculosus (Basidiomycota: Boletales) reveals a divergence of the mating type B locus.</title>
        <authorList>
            <person name="Mujic A.B."/>
            <person name="Kuo A."/>
            <person name="Tritt A."/>
            <person name="Lipzen A."/>
            <person name="Chen C."/>
            <person name="Johnson J."/>
            <person name="Sharma A."/>
            <person name="Barry K."/>
            <person name="Grigoriev I.V."/>
            <person name="Spatafora J.W."/>
        </authorList>
    </citation>
    <scope>NUCLEOTIDE SEQUENCE [LARGE SCALE GENOMIC DNA]</scope>
    <source>
        <strain evidence="3 4">AM-OR11-056</strain>
    </source>
</reference>
<dbReference type="EMBL" id="LVVM01000636">
    <property type="protein sequence ID" value="OJA20303.1"/>
    <property type="molecule type" value="Genomic_DNA"/>
</dbReference>
<feature type="region of interest" description="Disordered" evidence="1">
    <location>
        <begin position="21"/>
        <end position="40"/>
    </location>
</feature>
<evidence type="ECO:0000259" key="2">
    <source>
        <dbReference type="Pfam" id="PF22893"/>
    </source>
</evidence>
<dbReference type="Pfam" id="PF22893">
    <property type="entry name" value="ULD_2"/>
    <property type="match status" value="1"/>
</dbReference>
<gene>
    <name evidence="3" type="ORF">AZE42_13025</name>
</gene>
<dbReference type="AlphaFoldDB" id="A0A1J8QI28"/>